<dbReference type="AlphaFoldDB" id="A0A811Q180"/>
<feature type="region of interest" description="Disordered" evidence="1">
    <location>
        <begin position="36"/>
        <end position="63"/>
    </location>
</feature>
<dbReference type="EMBL" id="CAJGYO010000009">
    <property type="protein sequence ID" value="CAD6254152.1"/>
    <property type="molecule type" value="Genomic_DNA"/>
</dbReference>
<organism evidence="2 3">
    <name type="scientific">Miscanthus lutarioriparius</name>
    <dbReference type="NCBI Taxonomy" id="422564"/>
    <lineage>
        <taxon>Eukaryota</taxon>
        <taxon>Viridiplantae</taxon>
        <taxon>Streptophyta</taxon>
        <taxon>Embryophyta</taxon>
        <taxon>Tracheophyta</taxon>
        <taxon>Spermatophyta</taxon>
        <taxon>Magnoliopsida</taxon>
        <taxon>Liliopsida</taxon>
        <taxon>Poales</taxon>
        <taxon>Poaceae</taxon>
        <taxon>PACMAD clade</taxon>
        <taxon>Panicoideae</taxon>
        <taxon>Andropogonodae</taxon>
        <taxon>Andropogoneae</taxon>
        <taxon>Saccharinae</taxon>
        <taxon>Miscanthus</taxon>
    </lineage>
</organism>
<dbReference type="Proteomes" id="UP000604825">
    <property type="component" value="Unassembled WGS sequence"/>
</dbReference>
<reference evidence="2" key="1">
    <citation type="submission" date="2020-10" db="EMBL/GenBank/DDBJ databases">
        <authorList>
            <person name="Han B."/>
            <person name="Lu T."/>
            <person name="Zhao Q."/>
            <person name="Huang X."/>
            <person name="Zhao Y."/>
        </authorList>
    </citation>
    <scope>NUCLEOTIDE SEQUENCE</scope>
</reference>
<evidence type="ECO:0000313" key="2">
    <source>
        <dbReference type="EMBL" id="CAD6254152.1"/>
    </source>
</evidence>
<evidence type="ECO:0000313" key="3">
    <source>
        <dbReference type="Proteomes" id="UP000604825"/>
    </source>
</evidence>
<dbReference type="PANTHER" id="PTHR45707">
    <property type="entry name" value="C2 CALCIUM/LIPID-BINDING PLANT PHOSPHORIBOSYLTRANSFERASE FAMILY PROTEIN"/>
    <property type="match status" value="1"/>
</dbReference>
<dbReference type="SUPFAM" id="SSF56112">
    <property type="entry name" value="Protein kinase-like (PK-like)"/>
    <property type="match status" value="1"/>
</dbReference>
<gene>
    <name evidence="2" type="ORF">NCGR_LOCUS37759</name>
</gene>
<keyword evidence="3" id="KW-1185">Reference proteome</keyword>
<sequence>MAGSPRLAEDLPIRRWEVVTRPRRRWWWGQRRRPWDEADGRKPALLGEKRRRGKGEKWREGREGERCEGGTEAEERGCSVGWVCHDEPVICDCHHSFGCSPYKTHPCPTPLPSHRSLRKMYRECCVDTIDVVVGDVVNAVVDEVVTTVINDAVIVDVIFHEVVDSIVSETTGPTVHARRSGPFYLPHRLERGGHGNSLFSVNGVHGIRPRHVITWVRCWEPLSILAVLMSNRGFSQIDTTEYHRDRFRFRYLPSVASENSMKLTHSESLDIIGARIWTIDQGVLEDGEQIAVKMLRFMPGFYDQQFQKEFEILKQLKHPNIVPLLGFCDEAQEVHENWKRCLQEIPRYESLEADCKQVKRCIEIARNCMETDRYKRPTIKDIVSQLDEMGNLEIDSKLPMEKGLLRTKQQKSSNNMHNDPPSEICHPAHPEHKLKLMDDGAPFMCNGCKEPGYGPSMYSSGSFYGEDDAGPMGSAVAQQVQLNPGRKGGMRTGWKRMTSSMKNRIFATAAASNHGMMQGDQGRVNPGKEAVGDRLEASRGPVQQGNWNQGQGGRF</sequence>
<proteinExistence type="predicted"/>
<dbReference type="PANTHER" id="PTHR45707:SF76">
    <property type="entry name" value="PROTEIN KINASE DOMAIN-CONTAINING PROTEIN"/>
    <property type="match status" value="1"/>
</dbReference>
<dbReference type="InterPro" id="IPR046349">
    <property type="entry name" value="C1-like_sf"/>
</dbReference>
<feature type="region of interest" description="Disordered" evidence="1">
    <location>
        <begin position="512"/>
        <end position="555"/>
    </location>
</feature>
<dbReference type="InterPro" id="IPR011009">
    <property type="entry name" value="Kinase-like_dom_sf"/>
</dbReference>
<dbReference type="SUPFAM" id="SSF57889">
    <property type="entry name" value="Cysteine-rich domain"/>
    <property type="match status" value="1"/>
</dbReference>
<evidence type="ECO:0000256" key="1">
    <source>
        <dbReference type="SAM" id="MobiDB-lite"/>
    </source>
</evidence>
<accession>A0A811Q180</accession>
<name>A0A811Q180_9POAL</name>
<comment type="caution">
    <text evidence="2">The sequence shown here is derived from an EMBL/GenBank/DDBJ whole genome shotgun (WGS) entry which is preliminary data.</text>
</comment>
<protein>
    <submittedName>
        <fullName evidence="2">Uncharacterized protein</fullName>
    </submittedName>
</protein>
<dbReference type="Gene3D" id="3.30.200.20">
    <property type="entry name" value="Phosphorylase Kinase, domain 1"/>
    <property type="match status" value="1"/>
</dbReference>